<feature type="transmembrane region" description="Helical" evidence="3">
    <location>
        <begin position="21"/>
        <end position="40"/>
    </location>
</feature>
<feature type="domain" description="NodB homology" evidence="4">
    <location>
        <begin position="97"/>
        <end position="130"/>
    </location>
</feature>
<dbReference type="GO" id="GO:0005975">
    <property type="term" value="P:carbohydrate metabolic process"/>
    <property type="evidence" value="ECO:0007669"/>
    <property type="project" value="InterPro"/>
</dbReference>
<keyword evidence="6" id="KW-1185">Reference proteome</keyword>
<evidence type="ECO:0000259" key="4">
    <source>
        <dbReference type="Pfam" id="PF01522"/>
    </source>
</evidence>
<gene>
    <name evidence="5" type="ORF">F0M18_12865</name>
</gene>
<dbReference type="InterPro" id="IPR051398">
    <property type="entry name" value="Polysacch_Deacetylase"/>
</dbReference>
<dbReference type="PANTHER" id="PTHR34216">
    <property type="match status" value="1"/>
</dbReference>
<feature type="domain" description="NodB homology" evidence="4">
    <location>
        <begin position="221"/>
        <end position="287"/>
    </location>
</feature>
<keyword evidence="3" id="KW-0812">Transmembrane</keyword>
<dbReference type="EMBL" id="VTUX01000006">
    <property type="protein sequence ID" value="KAA1189960.1"/>
    <property type="molecule type" value="Genomic_DNA"/>
</dbReference>
<dbReference type="AlphaFoldDB" id="A0A5B0WSA9"/>
<sequence>MQPAPKLTCMLGQELRIMKSLVLQCIYFAAFYAGILDLFYRRRKTPIVITYHNIIPDDLFDKNAQFIGGDHRVSEFDAHLSIVSSKVSIGNRCIPGEVLITFDDGYKNNKLVACPILKKHGASATFFIPACYFESSDILWVDTMLMWLSYVPDGDYDILEHNFALSNKASRSQAWEAIWERLLQDFSLKQRVLLEMEERYPVNALEIDDEYLRLRFSALNEDDLYAMIAEGNQLACHSYNHDILSRLPPADLQSNFEKCEPYRAKYNVNWFSYPFGRDDEVSSQVVELCKTHEYSKAFMNINRPSDDVHKIPRINMPNSTNRYLIHAKLSGFEGALKSALRLG</sequence>
<dbReference type="GO" id="GO:0005576">
    <property type="term" value="C:extracellular region"/>
    <property type="evidence" value="ECO:0007669"/>
    <property type="project" value="UniProtKB-SubCell"/>
</dbReference>
<dbReference type="InterPro" id="IPR002509">
    <property type="entry name" value="NODB_dom"/>
</dbReference>
<dbReference type="Proteomes" id="UP000323708">
    <property type="component" value="Unassembled WGS sequence"/>
</dbReference>
<comment type="caution">
    <text evidence="5">The sequence shown here is derived from an EMBL/GenBank/DDBJ whole genome shotgun (WGS) entry which is preliminary data.</text>
</comment>
<reference evidence="5 6" key="1">
    <citation type="submission" date="2019-09" db="EMBL/GenBank/DDBJ databases">
        <authorList>
            <person name="Chen X.-Y."/>
        </authorList>
    </citation>
    <scope>NUCLEOTIDE SEQUENCE [LARGE SCALE GENOMIC DNA]</scope>
    <source>
        <strain evidence="5 6">NY5</strain>
    </source>
</reference>
<evidence type="ECO:0000256" key="3">
    <source>
        <dbReference type="SAM" id="Phobius"/>
    </source>
</evidence>
<accession>A0A5B0WSA9</accession>
<evidence type="ECO:0000313" key="5">
    <source>
        <dbReference type="EMBL" id="KAA1189960.1"/>
    </source>
</evidence>
<evidence type="ECO:0000256" key="2">
    <source>
        <dbReference type="ARBA" id="ARBA00022729"/>
    </source>
</evidence>
<dbReference type="PANTHER" id="PTHR34216:SF3">
    <property type="entry name" value="POLY-BETA-1,6-N-ACETYL-D-GLUCOSAMINE N-DEACETYLASE"/>
    <property type="match status" value="1"/>
</dbReference>
<evidence type="ECO:0000256" key="1">
    <source>
        <dbReference type="ARBA" id="ARBA00004613"/>
    </source>
</evidence>
<organism evidence="5 6">
    <name type="scientific">Pseudohalioglobus sediminis</name>
    <dbReference type="NCBI Taxonomy" id="2606449"/>
    <lineage>
        <taxon>Bacteria</taxon>
        <taxon>Pseudomonadati</taxon>
        <taxon>Pseudomonadota</taxon>
        <taxon>Gammaproteobacteria</taxon>
        <taxon>Cellvibrionales</taxon>
        <taxon>Halieaceae</taxon>
        <taxon>Pseudohalioglobus</taxon>
    </lineage>
</organism>
<keyword evidence="2" id="KW-0732">Signal</keyword>
<dbReference type="SUPFAM" id="SSF88713">
    <property type="entry name" value="Glycoside hydrolase/deacetylase"/>
    <property type="match status" value="1"/>
</dbReference>
<name>A0A5B0WSA9_9GAMM</name>
<proteinExistence type="predicted"/>
<dbReference type="Gene3D" id="3.20.20.370">
    <property type="entry name" value="Glycoside hydrolase/deacetylase"/>
    <property type="match status" value="1"/>
</dbReference>
<dbReference type="InterPro" id="IPR011330">
    <property type="entry name" value="Glyco_hydro/deAcase_b/a-brl"/>
</dbReference>
<protein>
    <submittedName>
        <fullName evidence="5">Polysaccharide deacetylase family protein</fullName>
    </submittedName>
</protein>
<keyword evidence="3" id="KW-0472">Membrane</keyword>
<dbReference type="GO" id="GO:0016810">
    <property type="term" value="F:hydrolase activity, acting on carbon-nitrogen (but not peptide) bonds"/>
    <property type="evidence" value="ECO:0007669"/>
    <property type="project" value="InterPro"/>
</dbReference>
<evidence type="ECO:0000313" key="6">
    <source>
        <dbReference type="Proteomes" id="UP000323708"/>
    </source>
</evidence>
<dbReference type="CDD" id="cd10918">
    <property type="entry name" value="CE4_NodB_like_5s_6s"/>
    <property type="match status" value="1"/>
</dbReference>
<comment type="subcellular location">
    <subcellularLocation>
        <location evidence="1">Secreted</location>
    </subcellularLocation>
</comment>
<dbReference type="Pfam" id="PF01522">
    <property type="entry name" value="Polysacc_deac_1"/>
    <property type="match status" value="2"/>
</dbReference>
<keyword evidence="3" id="KW-1133">Transmembrane helix</keyword>